<dbReference type="CDD" id="cd01335">
    <property type="entry name" value="Radical_SAM"/>
    <property type="match status" value="1"/>
</dbReference>
<dbReference type="PIRSF" id="PIRSF004869">
    <property type="entry name" value="PflX_prd"/>
    <property type="match status" value="1"/>
</dbReference>
<dbReference type="InterPro" id="IPR034457">
    <property type="entry name" value="Organic_radical-activating"/>
</dbReference>
<evidence type="ECO:0000256" key="4">
    <source>
        <dbReference type="ARBA" id="ARBA00023004"/>
    </source>
</evidence>
<dbReference type="Gene3D" id="3.20.20.70">
    <property type="entry name" value="Aldolase class I"/>
    <property type="match status" value="1"/>
</dbReference>
<keyword evidence="2 6" id="KW-0949">S-adenosyl-L-methionine</keyword>
<reference evidence="9" key="1">
    <citation type="submission" date="2017-09" db="EMBL/GenBank/DDBJ databases">
        <title>Depth-based differentiation of microbial function through sediment-hosted aquifers and enrichment of novel symbionts in the deep terrestrial subsurface.</title>
        <authorList>
            <person name="Probst A.J."/>
            <person name="Ladd B."/>
            <person name="Jarett J.K."/>
            <person name="Geller-Mcgrath D.E."/>
            <person name="Sieber C.M.K."/>
            <person name="Emerson J.B."/>
            <person name="Anantharaman K."/>
            <person name="Thomas B.C."/>
            <person name="Malmstrom R."/>
            <person name="Stieglmeier M."/>
            <person name="Klingl A."/>
            <person name="Woyke T."/>
            <person name="Ryan C.M."/>
            <person name="Banfield J.F."/>
        </authorList>
    </citation>
    <scope>NUCLEOTIDE SEQUENCE [LARGE SCALE GENOMIC DNA]</scope>
</reference>
<dbReference type="GO" id="GO:0051539">
    <property type="term" value="F:4 iron, 4 sulfur cluster binding"/>
    <property type="evidence" value="ECO:0007669"/>
    <property type="project" value="UniProtKB-KW"/>
</dbReference>
<keyword evidence="5 6" id="KW-0411">Iron-sulfur</keyword>
<dbReference type="GO" id="GO:0046872">
    <property type="term" value="F:metal ion binding"/>
    <property type="evidence" value="ECO:0007669"/>
    <property type="project" value="UniProtKB-KW"/>
</dbReference>
<dbReference type="PANTHER" id="PTHR30352:SF5">
    <property type="entry name" value="PYRUVATE FORMATE-LYASE 1-ACTIVATING ENZYME"/>
    <property type="match status" value="1"/>
</dbReference>
<accession>A0A2M7AY22</accession>
<keyword evidence="3 6" id="KW-0479">Metal-binding</keyword>
<dbReference type="SFLD" id="SFLDS00029">
    <property type="entry name" value="Radical_SAM"/>
    <property type="match status" value="1"/>
</dbReference>
<evidence type="ECO:0000256" key="5">
    <source>
        <dbReference type="ARBA" id="ARBA00023014"/>
    </source>
</evidence>
<dbReference type="InterPro" id="IPR016431">
    <property type="entry name" value="Pyrv-formate_lyase-activ_prd"/>
</dbReference>
<evidence type="ECO:0000256" key="1">
    <source>
        <dbReference type="ARBA" id="ARBA00022485"/>
    </source>
</evidence>
<comment type="cofactor">
    <cofactor evidence="6">
        <name>[4Fe-4S] cluster</name>
        <dbReference type="ChEBI" id="CHEBI:49883"/>
    </cofactor>
    <text evidence="6">Binds 1 [4Fe-4S] cluster. The cluster is coordinated with 3 cysteines and an exchangeable S-adenosyl-L-methionine.</text>
</comment>
<dbReference type="AlphaFoldDB" id="A0A2M7AY22"/>
<evidence type="ECO:0000313" key="9">
    <source>
        <dbReference type="Proteomes" id="UP000228775"/>
    </source>
</evidence>
<evidence type="ECO:0000256" key="6">
    <source>
        <dbReference type="PIRSR" id="PIRSR004869-50"/>
    </source>
</evidence>
<evidence type="ECO:0000313" key="8">
    <source>
        <dbReference type="EMBL" id="PIU75459.1"/>
    </source>
</evidence>
<feature type="binding site" evidence="6">
    <location>
        <position position="83"/>
    </location>
    <ligand>
        <name>[4Fe-4S] cluster</name>
        <dbReference type="ChEBI" id="CHEBI:49883"/>
        <note>4Fe-4S-S-AdoMet</note>
    </ligand>
</feature>
<keyword evidence="1" id="KW-0004">4Fe-4S</keyword>
<feature type="domain" description="Radical SAM core" evidence="7">
    <location>
        <begin position="68"/>
        <end position="297"/>
    </location>
</feature>
<organism evidence="8 9">
    <name type="scientific">Candidatus Portnoybacteria bacterium CG06_land_8_20_14_3_00_39_12</name>
    <dbReference type="NCBI Taxonomy" id="1974809"/>
    <lineage>
        <taxon>Bacteria</taxon>
        <taxon>Candidatus Portnoyibacteriota</taxon>
    </lineage>
</organism>
<dbReference type="GO" id="GO:0003824">
    <property type="term" value="F:catalytic activity"/>
    <property type="evidence" value="ECO:0007669"/>
    <property type="project" value="InterPro"/>
</dbReference>
<dbReference type="InterPro" id="IPR058240">
    <property type="entry name" value="rSAM_sf"/>
</dbReference>
<feature type="binding site" evidence="6">
    <location>
        <position position="90"/>
    </location>
    <ligand>
        <name>[4Fe-4S] cluster</name>
        <dbReference type="ChEBI" id="CHEBI:49883"/>
        <note>4Fe-4S-S-AdoMet</note>
    </ligand>
</feature>
<feature type="binding site" evidence="6">
    <location>
        <position position="87"/>
    </location>
    <ligand>
        <name>[4Fe-4S] cluster</name>
        <dbReference type="ChEBI" id="CHEBI:49883"/>
        <note>4Fe-4S-S-AdoMet</note>
    </ligand>
</feature>
<dbReference type="Pfam" id="PF04055">
    <property type="entry name" value="Radical_SAM"/>
    <property type="match status" value="1"/>
</dbReference>
<comment type="caution">
    <text evidence="8">The sequence shown here is derived from an EMBL/GenBank/DDBJ whole genome shotgun (WGS) entry which is preliminary data.</text>
</comment>
<evidence type="ECO:0000256" key="3">
    <source>
        <dbReference type="ARBA" id="ARBA00022723"/>
    </source>
</evidence>
<dbReference type="SUPFAM" id="SSF102114">
    <property type="entry name" value="Radical SAM enzymes"/>
    <property type="match status" value="1"/>
</dbReference>
<dbReference type="PANTHER" id="PTHR30352">
    <property type="entry name" value="PYRUVATE FORMATE-LYASE-ACTIVATING ENZYME"/>
    <property type="match status" value="1"/>
</dbReference>
<dbReference type="InterPro" id="IPR007197">
    <property type="entry name" value="rSAM"/>
</dbReference>
<proteinExistence type="predicted"/>
<keyword evidence="4 6" id="KW-0408">Iron</keyword>
<dbReference type="PROSITE" id="PS51918">
    <property type="entry name" value="RADICAL_SAM"/>
    <property type="match status" value="1"/>
</dbReference>
<name>A0A2M7AY22_9BACT</name>
<protein>
    <submittedName>
        <fullName evidence="8">AmmeMemoRadiSam system radical SAM enzyme</fullName>
    </submittedName>
</protein>
<dbReference type="EMBL" id="PEVY01000013">
    <property type="protein sequence ID" value="PIU75459.1"/>
    <property type="molecule type" value="Genomic_DNA"/>
</dbReference>
<evidence type="ECO:0000259" key="7">
    <source>
        <dbReference type="PROSITE" id="PS51918"/>
    </source>
</evidence>
<dbReference type="NCBIfam" id="TIGR04337">
    <property type="entry name" value="AmmeMemoSam_rS"/>
    <property type="match status" value="1"/>
</dbReference>
<gene>
    <name evidence="8" type="primary">amrS</name>
    <name evidence="8" type="ORF">COS76_00660</name>
</gene>
<dbReference type="InterPro" id="IPR013785">
    <property type="entry name" value="Aldolase_TIM"/>
</dbReference>
<dbReference type="Proteomes" id="UP000228775">
    <property type="component" value="Unassembled WGS sequence"/>
</dbReference>
<dbReference type="InterPro" id="IPR027596">
    <property type="entry name" value="AmmeMemoSam_rS"/>
</dbReference>
<evidence type="ECO:0000256" key="2">
    <source>
        <dbReference type="ARBA" id="ARBA00022691"/>
    </source>
</evidence>
<dbReference type="SFLD" id="SFLDG01101">
    <property type="entry name" value="Uncharacterised_Radical_SAM_Su"/>
    <property type="match status" value="1"/>
</dbReference>
<sequence>MQKQAYLYEKLNDNLVRCQTCSHYCVIKPGYRGKCGVRGNKDGELVLLTYGQAIASQIDPIEKKPFFHFLPGSQTFSIATLGCNLNCSNCQNWEISQSAKEKLSTKEIMTLGEKLLPQEITKKARDNICPSISYTYTEPTVYLEYALDTMKLARAIGLKNCWVSNGFMSPQTRELILPYLDTINVDLKFFDDGSYRQHCGARLEPILENLRAFKKAGVWLEITTLSIPTLSDSEEMFSKMAYFIANDLGKETPWHISQFEPEISFRLHDLPRTPVETLELACDTGLKAGLKYVYSGNVPGLASEDTYCPKCKAKMIDRQGYEVVRIDKDGVCDKCGEKLDIVLG</sequence>